<dbReference type="AlphaFoldDB" id="A0A140E4K1"/>
<evidence type="ECO:0000313" key="2">
    <source>
        <dbReference type="Proteomes" id="UP000030512"/>
    </source>
</evidence>
<dbReference type="KEGG" id="mdn:JT25_002280"/>
<name>A0A140E4K1_9GAMM</name>
<dbReference type="EMBL" id="CP014476">
    <property type="protein sequence ID" value="AMK75325.1"/>
    <property type="molecule type" value="Genomic_DNA"/>
</dbReference>
<sequence>MVPERVLSRAGSNGGDHFLNKLSNQRIFMNRLPILLLLFALLAYVPTASAYTTSLNVVASANAAYGSQSYDADSKLIDNINSPSSFSVNALYQVPSTSGPGSYVETYRSSAGGLSVPAY</sequence>
<dbReference type="Proteomes" id="UP000030512">
    <property type="component" value="Chromosome"/>
</dbReference>
<reference evidence="1 2" key="1">
    <citation type="journal article" date="2015" name="Environ. Microbiol.">
        <title>Methane oxidation coupled to nitrate reduction under hypoxia by the Gammaproteobacterium Methylomonas denitrificans, sp. nov. type strain FJG1.</title>
        <authorList>
            <person name="Kits K.D."/>
            <person name="Klotz M.G."/>
            <person name="Stein L.Y."/>
        </authorList>
    </citation>
    <scope>NUCLEOTIDE SEQUENCE [LARGE SCALE GENOMIC DNA]</scope>
    <source>
        <strain evidence="1 2">FJG1</strain>
    </source>
</reference>
<gene>
    <name evidence="1" type="ORF">JT25_002280</name>
</gene>
<proteinExistence type="predicted"/>
<evidence type="ECO:0000313" key="1">
    <source>
        <dbReference type="EMBL" id="AMK75325.1"/>
    </source>
</evidence>
<accession>A0A140E4K1</accession>
<protein>
    <submittedName>
        <fullName evidence="1">Uncharacterized protein</fullName>
    </submittedName>
</protein>
<keyword evidence="2" id="KW-1185">Reference proteome</keyword>
<dbReference type="STRING" id="1538553.JT25_002280"/>
<organism evidence="1 2">
    <name type="scientific">Methylomonas denitrificans</name>
    <dbReference type="NCBI Taxonomy" id="1538553"/>
    <lineage>
        <taxon>Bacteria</taxon>
        <taxon>Pseudomonadati</taxon>
        <taxon>Pseudomonadota</taxon>
        <taxon>Gammaproteobacteria</taxon>
        <taxon>Methylococcales</taxon>
        <taxon>Methylococcaceae</taxon>
        <taxon>Methylomonas</taxon>
    </lineage>
</organism>